<keyword evidence="3" id="KW-0109">Calcium transport</keyword>
<organism evidence="16 17">
    <name type="scientific">Taenia crassiceps</name>
    <dbReference type="NCBI Taxonomy" id="6207"/>
    <lineage>
        <taxon>Eukaryota</taxon>
        <taxon>Metazoa</taxon>
        <taxon>Spiralia</taxon>
        <taxon>Lophotrochozoa</taxon>
        <taxon>Platyhelminthes</taxon>
        <taxon>Cestoda</taxon>
        <taxon>Eucestoda</taxon>
        <taxon>Cyclophyllidea</taxon>
        <taxon>Taeniidae</taxon>
        <taxon>Taenia</taxon>
    </lineage>
</organism>
<evidence type="ECO:0000256" key="3">
    <source>
        <dbReference type="ARBA" id="ARBA00022568"/>
    </source>
</evidence>
<evidence type="ECO:0000256" key="7">
    <source>
        <dbReference type="ARBA" id="ARBA00022882"/>
    </source>
</evidence>
<dbReference type="InterPro" id="IPR007287">
    <property type="entry name" value="Sof1"/>
</dbReference>
<comment type="caution">
    <text evidence="16">The sequence shown here is derived from an EMBL/GenBank/DDBJ whole genome shotgun (WGS) entry which is preliminary data.</text>
</comment>
<protein>
    <submittedName>
        <fullName evidence="16">DDB1 and CUL4-associated factor 13</fullName>
    </submittedName>
</protein>
<dbReference type="PROSITE" id="PS50234">
    <property type="entry name" value="VWFA"/>
    <property type="match status" value="1"/>
</dbReference>
<evidence type="ECO:0000256" key="6">
    <source>
        <dbReference type="ARBA" id="ARBA00022737"/>
    </source>
</evidence>
<comment type="subcellular location">
    <subcellularLocation>
        <location evidence="1">Nucleus</location>
        <location evidence="1">Nucleolus</location>
    </subcellularLocation>
</comment>
<keyword evidence="6" id="KW-0677">Repeat</keyword>
<dbReference type="Pfam" id="PF00092">
    <property type="entry name" value="VWA"/>
    <property type="match status" value="1"/>
</dbReference>
<feature type="signal peptide" evidence="14">
    <location>
        <begin position="1"/>
        <end position="25"/>
    </location>
</feature>
<keyword evidence="17" id="KW-1185">Reference proteome</keyword>
<feature type="repeat" description="WD" evidence="12">
    <location>
        <begin position="1791"/>
        <end position="1832"/>
    </location>
</feature>
<evidence type="ECO:0000256" key="2">
    <source>
        <dbReference type="ARBA" id="ARBA00005649"/>
    </source>
</evidence>
<keyword evidence="8" id="KW-0406">Ion transport</keyword>
<dbReference type="Proteomes" id="UP001651158">
    <property type="component" value="Unassembled WGS sequence"/>
</dbReference>
<keyword evidence="13" id="KW-0175">Coiled coil</keyword>
<evidence type="ECO:0000256" key="14">
    <source>
        <dbReference type="SAM" id="SignalP"/>
    </source>
</evidence>
<feature type="repeat" description="WD" evidence="12">
    <location>
        <begin position="1748"/>
        <end position="1789"/>
    </location>
</feature>
<dbReference type="InterPro" id="IPR013608">
    <property type="entry name" value="VWA_N"/>
</dbReference>
<evidence type="ECO:0000256" key="5">
    <source>
        <dbReference type="ARBA" id="ARBA00022673"/>
    </source>
</evidence>
<dbReference type="SUPFAM" id="SSF50978">
    <property type="entry name" value="WD40 repeat-like"/>
    <property type="match status" value="1"/>
</dbReference>
<dbReference type="EMBL" id="JAKROA010000001">
    <property type="protein sequence ID" value="KAL5112814.1"/>
    <property type="molecule type" value="Genomic_DNA"/>
</dbReference>
<feature type="coiled-coil region" evidence="13">
    <location>
        <begin position="83"/>
        <end position="110"/>
    </location>
</feature>
<keyword evidence="3" id="KW-0813">Transport</keyword>
<dbReference type="InterPro" id="IPR001680">
    <property type="entry name" value="WD40_rpt"/>
</dbReference>
<keyword evidence="11" id="KW-0407">Ion channel</keyword>
<reference evidence="16 17" key="1">
    <citation type="journal article" date="2022" name="Front. Cell. Infect. Microbiol.">
        <title>The Genomes of Two Strains of Taenia crassiceps the Animal Model for the Study of Human Cysticercosis.</title>
        <authorList>
            <person name="Bobes R.J."/>
            <person name="Estrada K."/>
            <person name="Rios-Valencia D.G."/>
            <person name="Calderon-Gallegos A."/>
            <person name="de la Torre P."/>
            <person name="Carrero J.C."/>
            <person name="Sanchez-Flores A."/>
            <person name="Laclette J.P."/>
        </authorList>
    </citation>
    <scope>NUCLEOTIDE SEQUENCE [LARGE SCALE GENOMIC DNA]</scope>
    <source>
        <strain evidence="16">WFUcys</strain>
    </source>
</reference>
<dbReference type="Pfam" id="PF04158">
    <property type="entry name" value="Sof1"/>
    <property type="match status" value="1"/>
</dbReference>
<dbReference type="InterPro" id="IPR015943">
    <property type="entry name" value="WD40/YVTN_repeat-like_dom_sf"/>
</dbReference>
<dbReference type="Gene3D" id="3.30.450.20">
    <property type="entry name" value="PAS domain"/>
    <property type="match status" value="1"/>
</dbReference>
<keyword evidence="5" id="KW-0107">Calcium channel</keyword>
<keyword evidence="4 12" id="KW-0853">WD repeat</keyword>
<evidence type="ECO:0000256" key="1">
    <source>
        <dbReference type="ARBA" id="ARBA00004604"/>
    </source>
</evidence>
<evidence type="ECO:0000256" key="13">
    <source>
        <dbReference type="SAM" id="Coils"/>
    </source>
</evidence>
<sequence>MTCSSVCLFVFIAFLTTFGPPSTQCSDAIERTVSRWSQQLYQSLSPLREVMATEYLSRMYNGSAFSVQEMTDAYARKLIDDAIVELSQMIHRKEKALEKLRDSIEEEYKKQEPLEYDECYIRAKSVSLFPYPTDENGTNVVPCNESQYLPLEADPLFGNTYVSRNISAAHVPTNVYDLSREIRTVGNWTHHLDEEFKKNLEDDPLLKWQYFCSSTGFFKFYPGAVWAVQLADLKLDFFDCRSTAWYVGAASYPIEMIILADKSGSMKGRRNTICNATISELLNTLTDDDFFNVIYFSESIKYAEEYVKDRLIQATRPNKDRIVRGFGDHMPNGTSNFRAALTEAFTLLNISTNGTGINRCNKIIILITDGVPDDFDDVFEQYNPEKNVRVFTFLLGQHSADESIAQRIACTNRGMDANIANLADVKENVLKYIDIVARSNAILDDSFVRWSGVTKLQLNLMKLTPENFTSPIEPIPNATSTDNSTVLEEAMQGDDAGSNNVLLPPLKPFKAADSQFFVTLSRAAYDKTNATVENNRGILLGVTGLDIPMEDVQDALRSWKTGPLSYFFGLTNNGFVLFHPNYRPMHGSQLKRYYRNVDIDEVEQPLGFELDPHTALPMYNSILRKSLIDRLCTSVVMTTMVTAEDFLSGLPMTKKVFTSPLPDTPFAFGLAVRWVAEANRGFPIPRYETAKFWRQGPIRAADTMVLNPQFINPSKSCEIDETLRFGAMLAPLSFCKFRREPLRVFMDSPLCALRNVVIDSSLRNANECDMDHIARIVMDAKATASVYDYWQRKVDNSTIQRFGIQRVFSVHHSGLLRYLSFSESPHEEFLEEINKGIESSFYKSTVLQSTFYENMKMLVFRSPSKQVFRSFLEKNTSVPMVVSGVISNPASEAVAMGIAGLEFSYQKLNDIFFTLVNGCDSSDCLRCDETGVQCFLTTTAGQIILSTAGDKAVNRNLKELDCALMESLVAANVITEREVYDFQAICIEVVTPDLNYASRLFSPIAFILKCLGHALKEFLIAIATWWSMGIRAAAEGVWDTMPPIQGEFVHPNDPISPPDNPPFNYRDGDDHFGYSQRGLVDFSLPSRTNSLDDPFYRDYEVLKPFEPPHTSSLTESPAESLPDVEVSVAPTNDETTSTPELPFFYETAQFYSQKNYFFEDPEDPWLMQQQAFSELNMCYANEPTLNPLPSQPPPSSRLLNASMNETLEVVDLTQAVTTGEPLQFLSGNVTLINETAQMNTTKTAPIPPRKVNTIPGTLLRCVQRIVQMRCHAAVHSNNQIGRQACEVMCDAVRQRMPQLTDFLHDCRQPLDACTQRHSIFYLNKEAHAGRGQRTSYGYGGSGSGRGASALPKLHSGVYCPTCGNIDWVVASIPNTNLLLIVTVQPIGKPSTNCICECKRRYRYGAQLKGDKSVPRAQTYRRDPVTPKTCKMISYKVENFTACLSKSSINLPGRLVWLALLVLSVLRKMKIRILSRNPADYLRETVDDIFKMPRNYSVTEHPFAAEREYVRALNSAKLSRMMAKPFIGCLEGTTDTMTVMSLNTEKVGLAVFGTADGKIQYWNIADRKLVHEAPSHAGEVRGVCQYDKSKLMYSCGLDGQLKQWRMDHSNIEAAWSEPLNTVLLDCTPLSLDHHPSTDALLVGGPESCLLYHSTRMDVPVREWTWGREAIHQATFNPVEHNLVGILTKDNSIILADTREDNPLRKLKMNLKLNSFSWNPMEPYVFTAACEDYNLYTYDCRFFKHPKRVYIGHTNAVMAVDYSPTGREFASGCYDGTIRLWSVDQTSSVDVYHTRRMKRVLTVKFTFDGRFILSSSSDQNVRLWKAHASEKLGPMKPRERESLATAEALREKYKEHPEVRRILRNRHVPKSIYAATKEHRIIRAKEKRKLRNVRIFNNSNAPVVPEREKHTASLYK</sequence>
<evidence type="ECO:0000256" key="12">
    <source>
        <dbReference type="PROSITE-ProRule" id="PRU00221"/>
    </source>
</evidence>
<keyword evidence="3" id="KW-0106">Calcium</keyword>
<accession>A0ABR4QSY6</accession>
<dbReference type="InterPro" id="IPR051733">
    <property type="entry name" value="WD_repeat_DCAF13/WDSOF1"/>
</dbReference>
<dbReference type="Pfam" id="PF08399">
    <property type="entry name" value="VWA_N"/>
    <property type="match status" value="1"/>
</dbReference>
<dbReference type="SUPFAM" id="SSF53300">
    <property type="entry name" value="vWA-like"/>
    <property type="match status" value="1"/>
</dbReference>
<keyword evidence="7" id="KW-0851">Voltage-gated channel</keyword>
<dbReference type="InterPro" id="IPR036322">
    <property type="entry name" value="WD40_repeat_dom_sf"/>
</dbReference>
<comment type="similarity">
    <text evidence="2">Belongs to the WD repeat DCAF13/WDSOF1 family.</text>
</comment>
<dbReference type="PROSITE" id="PS50294">
    <property type="entry name" value="WD_REPEATS_REGION"/>
    <property type="match status" value="1"/>
</dbReference>
<evidence type="ECO:0000259" key="15">
    <source>
        <dbReference type="PROSITE" id="PS50234"/>
    </source>
</evidence>
<dbReference type="SMART" id="SM00327">
    <property type="entry name" value="VWA"/>
    <property type="match status" value="1"/>
</dbReference>
<dbReference type="Pfam" id="PF08473">
    <property type="entry name" value="VGCC_alpha2"/>
    <property type="match status" value="1"/>
</dbReference>
<evidence type="ECO:0000256" key="4">
    <source>
        <dbReference type="ARBA" id="ARBA00022574"/>
    </source>
</evidence>
<evidence type="ECO:0000256" key="9">
    <source>
        <dbReference type="ARBA" id="ARBA00023242"/>
    </source>
</evidence>
<feature type="chain" id="PRO_5047326230" evidence="14">
    <location>
        <begin position="26"/>
        <end position="1914"/>
    </location>
</feature>
<keyword evidence="9" id="KW-0539">Nucleus</keyword>
<evidence type="ECO:0000256" key="11">
    <source>
        <dbReference type="ARBA" id="ARBA00023303"/>
    </source>
</evidence>
<dbReference type="InterPro" id="IPR002035">
    <property type="entry name" value="VWF_A"/>
</dbReference>
<dbReference type="PROSITE" id="PS50082">
    <property type="entry name" value="WD_REPEATS_2"/>
    <property type="match status" value="2"/>
</dbReference>
<evidence type="ECO:0000313" key="17">
    <source>
        <dbReference type="Proteomes" id="UP001651158"/>
    </source>
</evidence>
<dbReference type="Gene3D" id="3.40.50.410">
    <property type="entry name" value="von Willebrand factor, type A domain"/>
    <property type="match status" value="1"/>
</dbReference>
<dbReference type="PANTHER" id="PTHR22851">
    <property type="entry name" value="U3 SMALL NUCLEOLAR RNA U3 SNORNA ASSOCIATED PROTEIN"/>
    <property type="match status" value="1"/>
</dbReference>
<dbReference type="InterPro" id="IPR013680">
    <property type="entry name" value="VDCC_a2/dsu"/>
</dbReference>
<evidence type="ECO:0000256" key="8">
    <source>
        <dbReference type="ARBA" id="ARBA00023065"/>
    </source>
</evidence>
<dbReference type="Pfam" id="PF00400">
    <property type="entry name" value="WD40"/>
    <property type="match status" value="3"/>
</dbReference>
<dbReference type="SMART" id="SM00320">
    <property type="entry name" value="WD40"/>
    <property type="match status" value="6"/>
</dbReference>
<keyword evidence="14" id="KW-0732">Signal</keyword>
<dbReference type="Gene3D" id="2.130.10.10">
    <property type="entry name" value="YVTN repeat-like/Quinoprotein amine dehydrogenase"/>
    <property type="match status" value="2"/>
</dbReference>
<dbReference type="PANTHER" id="PTHR22851:SF0">
    <property type="entry name" value="DDB1- AND CUL4-ASSOCIATED FACTOR 13"/>
    <property type="match status" value="1"/>
</dbReference>
<gene>
    <name evidence="16" type="ORF">TcWFU_008800</name>
</gene>
<evidence type="ECO:0000313" key="16">
    <source>
        <dbReference type="EMBL" id="KAL5112814.1"/>
    </source>
</evidence>
<keyword evidence="10" id="KW-0687">Ribonucleoprotein</keyword>
<evidence type="ECO:0000256" key="10">
    <source>
        <dbReference type="ARBA" id="ARBA00023274"/>
    </source>
</evidence>
<proteinExistence type="inferred from homology"/>
<dbReference type="InterPro" id="IPR036465">
    <property type="entry name" value="vWFA_dom_sf"/>
</dbReference>
<name>A0ABR4QSY6_9CEST</name>
<feature type="domain" description="VWFA" evidence="15">
    <location>
        <begin position="255"/>
        <end position="436"/>
    </location>
</feature>